<keyword evidence="1" id="KW-0732">Signal</keyword>
<dbReference type="Proteomes" id="UP000663874">
    <property type="component" value="Unassembled WGS sequence"/>
</dbReference>
<comment type="caution">
    <text evidence="2">The sequence shown here is derived from an EMBL/GenBank/DDBJ whole genome shotgun (WGS) entry which is preliminary data.</text>
</comment>
<dbReference type="EMBL" id="CAJOBE010013973">
    <property type="protein sequence ID" value="CAF4172126.1"/>
    <property type="molecule type" value="Genomic_DNA"/>
</dbReference>
<evidence type="ECO:0000313" key="2">
    <source>
        <dbReference type="EMBL" id="CAF4172126.1"/>
    </source>
</evidence>
<protein>
    <submittedName>
        <fullName evidence="2">Uncharacterized protein</fullName>
    </submittedName>
</protein>
<feature type="chain" id="PRO_5032853230" evidence="1">
    <location>
        <begin position="19"/>
        <end position="343"/>
    </location>
</feature>
<evidence type="ECO:0000256" key="1">
    <source>
        <dbReference type="SAM" id="SignalP"/>
    </source>
</evidence>
<evidence type="ECO:0000313" key="3">
    <source>
        <dbReference type="Proteomes" id="UP000663874"/>
    </source>
</evidence>
<name>A0A820A3M9_9BILA</name>
<reference evidence="2" key="1">
    <citation type="submission" date="2021-02" db="EMBL/GenBank/DDBJ databases">
        <authorList>
            <person name="Nowell W R."/>
        </authorList>
    </citation>
    <scope>NUCLEOTIDE SEQUENCE</scope>
</reference>
<proteinExistence type="predicted"/>
<sequence length="343" mass="36924">MQGLHYLLYIWLGIAIEATHYRGGTFTWKPVSPQIPNQNPVAISFTQRHAWRRGYYYCNQTTIDSGGTVGAGDICCLGTQCGSLSCFPSTAVPCTDFSVSQDTSAGQGSLILNLSPNIKIALTFTGGDWITLQNGGGRWAVTTQISTYMRADGHYNTAPISAMVPVKLLRQGFSYTWLIPTADTDGDTVKCRWATATATVPTNFAADECAGILTYTASTVGFWAVSLMMEDYEFTWQTSPLSSTPLQFIVEVYILNSPCIVGPSYTGARPAGACVGVDINQIVVEQAIFTVGCSGATLTDVITTSPPGMTRGTITQSTSNPLEYTMSMTWTPPASAWGKDFFS</sequence>
<gene>
    <name evidence="2" type="ORF">FNK824_LOCUS34746</name>
</gene>
<accession>A0A820A3M9</accession>
<organism evidence="2 3">
    <name type="scientific">Rotaria sordida</name>
    <dbReference type="NCBI Taxonomy" id="392033"/>
    <lineage>
        <taxon>Eukaryota</taxon>
        <taxon>Metazoa</taxon>
        <taxon>Spiralia</taxon>
        <taxon>Gnathifera</taxon>
        <taxon>Rotifera</taxon>
        <taxon>Eurotatoria</taxon>
        <taxon>Bdelloidea</taxon>
        <taxon>Philodinida</taxon>
        <taxon>Philodinidae</taxon>
        <taxon>Rotaria</taxon>
    </lineage>
</organism>
<feature type="signal peptide" evidence="1">
    <location>
        <begin position="1"/>
        <end position="18"/>
    </location>
</feature>
<dbReference type="AlphaFoldDB" id="A0A820A3M9"/>